<dbReference type="STRING" id="2025994.A0A2T3AN16"/>
<evidence type="ECO:0000256" key="7">
    <source>
        <dbReference type="ARBA" id="ARBA00022927"/>
    </source>
</evidence>
<comment type="domain">
    <text evidence="12">The twin CX3C motif contains 4 conserved Cys residues that form 2 disulfide bonds in the mitochondrial intermembrane space.</text>
</comment>
<keyword evidence="3 12" id="KW-0813">Transport</keyword>
<proteinExistence type="inferred from homology"/>
<comment type="function">
    <text evidence="12">Mitochondrial intermembrane chaperone that participates in the import and insertion of some multi-pass transmembrane proteins into the mitochondrial inner membrane. Also required for the transfer of beta-barrel precursors from the TOM complex to the sorting and assembly machinery (SAM complex) of the outer membrane. Acts as a chaperone-like protein that protects the hydrophobic precursors from aggregation and guide them through the mitochondrial intermembrane space.</text>
</comment>
<keyword evidence="5 12" id="KW-0999">Mitochondrion inner membrane</keyword>
<sequence length="88" mass="10320">MDNLNAAETRTLEERLQKRQMKEFVSLYSNLVDHCFASCVNDFTSKALSERENGCVSRCVQKFMASGQRLSERFQEHNVEQQAMQQRR</sequence>
<dbReference type="OrthoDB" id="1551503at2759"/>
<keyword evidence="8 12" id="KW-0811">Translocation</keyword>
<evidence type="ECO:0000313" key="15">
    <source>
        <dbReference type="Proteomes" id="UP000241462"/>
    </source>
</evidence>
<comment type="subunit">
    <text evidence="12">Heterohexamer.</text>
</comment>
<dbReference type="InterPro" id="IPR004217">
    <property type="entry name" value="Tim10-like"/>
</dbReference>
<dbReference type="InterPro" id="IPR050673">
    <property type="entry name" value="Mito_inner_translocase_sub"/>
</dbReference>
<accession>A0A2T3AN16</accession>
<gene>
    <name evidence="14" type="ORF">BD289DRAFT_96544</name>
</gene>
<evidence type="ECO:0000256" key="8">
    <source>
        <dbReference type="ARBA" id="ARBA00023010"/>
    </source>
</evidence>
<dbReference type="PANTHER" id="PTHR13172">
    <property type="entry name" value="MITOCHONDRIAL IMPORT INNER MEMBRANE TRANSLOCASE SUBUNIT TIM9B"/>
    <property type="match status" value="1"/>
</dbReference>
<dbReference type="AlphaFoldDB" id="A0A2T3AN16"/>
<evidence type="ECO:0000256" key="6">
    <source>
        <dbReference type="ARBA" id="ARBA00022833"/>
    </source>
</evidence>
<dbReference type="SUPFAM" id="SSF144122">
    <property type="entry name" value="Tim10-like"/>
    <property type="match status" value="1"/>
</dbReference>
<evidence type="ECO:0000256" key="1">
    <source>
        <dbReference type="ARBA" id="ARBA00004137"/>
    </source>
</evidence>
<dbReference type="Gene3D" id="1.10.287.810">
    <property type="entry name" value="Mitochondrial import inner membrane translocase subunit tim13 like domains"/>
    <property type="match status" value="1"/>
</dbReference>
<dbReference type="GO" id="GO:0046872">
    <property type="term" value="F:metal ion binding"/>
    <property type="evidence" value="ECO:0007669"/>
    <property type="project" value="UniProtKB-KW"/>
</dbReference>
<dbReference type="InParanoid" id="A0A2T3AN16"/>
<evidence type="ECO:0000256" key="4">
    <source>
        <dbReference type="ARBA" id="ARBA00022723"/>
    </source>
</evidence>
<dbReference type="FunCoup" id="A0A2T3AN16">
    <property type="interactions" value="878"/>
</dbReference>
<dbReference type="GO" id="GO:0015031">
    <property type="term" value="P:protein transport"/>
    <property type="evidence" value="ECO:0007669"/>
    <property type="project" value="UniProtKB-KW"/>
</dbReference>
<feature type="domain" description="Tim10-like" evidence="13">
    <location>
        <begin position="15"/>
        <end position="76"/>
    </location>
</feature>
<organism evidence="14 15">
    <name type="scientific">Coniella lustricola</name>
    <dbReference type="NCBI Taxonomy" id="2025994"/>
    <lineage>
        <taxon>Eukaryota</taxon>
        <taxon>Fungi</taxon>
        <taxon>Dikarya</taxon>
        <taxon>Ascomycota</taxon>
        <taxon>Pezizomycotina</taxon>
        <taxon>Sordariomycetes</taxon>
        <taxon>Sordariomycetidae</taxon>
        <taxon>Diaporthales</taxon>
        <taxon>Schizoparmaceae</taxon>
        <taxon>Coniella</taxon>
    </lineage>
</organism>
<dbReference type="Pfam" id="PF02953">
    <property type="entry name" value="zf-Tim10_DDP"/>
    <property type="match status" value="1"/>
</dbReference>
<keyword evidence="15" id="KW-1185">Reference proteome</keyword>
<protein>
    <recommendedName>
        <fullName evidence="12">Mitochondrial import inner membrane translocase subunit</fullName>
    </recommendedName>
</protein>
<dbReference type="GO" id="GO:0005743">
    <property type="term" value="C:mitochondrial inner membrane"/>
    <property type="evidence" value="ECO:0007669"/>
    <property type="project" value="UniProtKB-SubCell"/>
</dbReference>
<keyword evidence="4" id="KW-0479">Metal-binding</keyword>
<evidence type="ECO:0000256" key="11">
    <source>
        <dbReference type="ARBA" id="ARBA00023186"/>
    </source>
</evidence>
<keyword evidence="5 12" id="KW-0472">Membrane</keyword>
<comment type="similarity">
    <text evidence="2 12">Belongs to the small Tim family.</text>
</comment>
<comment type="subcellular location">
    <subcellularLocation>
        <location evidence="1 12">Mitochondrion inner membrane</location>
        <topology evidence="1 12">Peripheral membrane protein</topology>
        <orientation evidence="1 12">Intermembrane side</orientation>
    </subcellularLocation>
</comment>
<keyword evidence="9 12" id="KW-0496">Mitochondrion</keyword>
<name>A0A2T3AN16_9PEZI</name>
<reference evidence="14 15" key="1">
    <citation type="journal article" date="2018" name="Mycol. Prog.">
        <title>Coniella lustricola, a new species from submerged detritus.</title>
        <authorList>
            <person name="Raudabaugh D.B."/>
            <person name="Iturriaga T."/>
            <person name="Carver A."/>
            <person name="Mondo S."/>
            <person name="Pangilinan J."/>
            <person name="Lipzen A."/>
            <person name="He G."/>
            <person name="Amirebrahimi M."/>
            <person name="Grigoriev I.V."/>
            <person name="Miller A.N."/>
        </authorList>
    </citation>
    <scope>NUCLEOTIDE SEQUENCE [LARGE SCALE GENOMIC DNA]</scope>
    <source>
        <strain evidence="14 15">B22-T-1</strain>
    </source>
</reference>
<evidence type="ECO:0000256" key="2">
    <source>
        <dbReference type="ARBA" id="ARBA00006720"/>
    </source>
</evidence>
<evidence type="ECO:0000256" key="5">
    <source>
        <dbReference type="ARBA" id="ARBA00022792"/>
    </source>
</evidence>
<evidence type="ECO:0000259" key="13">
    <source>
        <dbReference type="Pfam" id="PF02953"/>
    </source>
</evidence>
<dbReference type="Proteomes" id="UP000241462">
    <property type="component" value="Unassembled WGS sequence"/>
</dbReference>
<keyword evidence="11 12" id="KW-0143">Chaperone</keyword>
<keyword evidence="7 12" id="KW-0653">Protein transport</keyword>
<evidence type="ECO:0000256" key="9">
    <source>
        <dbReference type="ARBA" id="ARBA00023128"/>
    </source>
</evidence>
<dbReference type="EMBL" id="KZ678373">
    <property type="protein sequence ID" value="PSS03748.1"/>
    <property type="molecule type" value="Genomic_DNA"/>
</dbReference>
<dbReference type="InterPro" id="IPR035427">
    <property type="entry name" value="Tim10-like_dom_sf"/>
</dbReference>
<keyword evidence="6" id="KW-0862">Zinc</keyword>
<evidence type="ECO:0000256" key="10">
    <source>
        <dbReference type="ARBA" id="ARBA00023157"/>
    </source>
</evidence>
<keyword evidence="10 12" id="KW-1015">Disulfide bond</keyword>
<evidence type="ECO:0000256" key="12">
    <source>
        <dbReference type="RuleBase" id="RU367043"/>
    </source>
</evidence>
<evidence type="ECO:0000313" key="14">
    <source>
        <dbReference type="EMBL" id="PSS03748.1"/>
    </source>
</evidence>
<evidence type="ECO:0000256" key="3">
    <source>
        <dbReference type="ARBA" id="ARBA00022448"/>
    </source>
</evidence>